<sequence>MGGWAAAPWRLGGCSGRGGLRGAARLWGSSRPGAGDRPESLRDLLQTSVEAGEEPGEAAVEEEEEARRERRCPREGTVLLFPGQGSQFVGMCRGLQRYPGVRDMYRLAREVLGYDLLSLCLEGPRDALDRTRHCQPAVFVASLAAVEKLNHLQPEVRGPGRGQAGGRARGGPGVGLGLLGPFPEAALGSVSPQVVERCVAAAGYSVGEFAALVFAGAMGFAEGARNSLLG</sequence>
<dbReference type="AlphaFoldDB" id="A0A8K1GGM3"/>
<keyword evidence="3" id="KW-1185">Reference proteome</keyword>
<dbReference type="InterPro" id="IPR052760">
    <property type="entry name" value="Mitochondrial_malonyltrans"/>
</dbReference>
<dbReference type="Proteomes" id="UP000796761">
    <property type="component" value="Unassembled WGS sequence"/>
</dbReference>
<evidence type="ECO:0000313" key="3">
    <source>
        <dbReference type="Proteomes" id="UP000796761"/>
    </source>
</evidence>
<dbReference type="EMBL" id="SWJQ01000249">
    <property type="protein sequence ID" value="TRZ17848.1"/>
    <property type="molecule type" value="Genomic_DNA"/>
</dbReference>
<evidence type="ECO:0000313" key="2">
    <source>
        <dbReference type="EMBL" id="TRZ17848.1"/>
    </source>
</evidence>
<dbReference type="Gene3D" id="3.40.366.10">
    <property type="entry name" value="Malonyl-Coenzyme A Acyl Carrier Protein, domain 2"/>
    <property type="match status" value="2"/>
</dbReference>
<dbReference type="InterPro" id="IPR016035">
    <property type="entry name" value="Acyl_Trfase/lysoPLipase"/>
</dbReference>
<dbReference type="SUPFAM" id="SSF52151">
    <property type="entry name" value="FabD/lysophospholipase-like"/>
    <property type="match status" value="1"/>
</dbReference>
<organism evidence="2 3">
    <name type="scientific">Zosterops borbonicus</name>
    <dbReference type="NCBI Taxonomy" id="364589"/>
    <lineage>
        <taxon>Eukaryota</taxon>
        <taxon>Metazoa</taxon>
        <taxon>Chordata</taxon>
        <taxon>Craniata</taxon>
        <taxon>Vertebrata</taxon>
        <taxon>Euteleostomi</taxon>
        <taxon>Archelosauria</taxon>
        <taxon>Archosauria</taxon>
        <taxon>Dinosauria</taxon>
        <taxon>Saurischia</taxon>
        <taxon>Theropoda</taxon>
        <taxon>Coelurosauria</taxon>
        <taxon>Aves</taxon>
        <taxon>Neognathae</taxon>
        <taxon>Neoaves</taxon>
        <taxon>Telluraves</taxon>
        <taxon>Australaves</taxon>
        <taxon>Passeriformes</taxon>
        <taxon>Sylvioidea</taxon>
        <taxon>Zosteropidae</taxon>
        <taxon>Zosterops</taxon>
    </lineage>
</organism>
<reference evidence="2" key="1">
    <citation type="submission" date="2019-04" db="EMBL/GenBank/DDBJ databases">
        <title>Genome assembly of Zosterops borbonicus 15179.</title>
        <authorList>
            <person name="Leroy T."/>
            <person name="Anselmetti Y."/>
            <person name="Tilak M.-K."/>
            <person name="Nabholz B."/>
        </authorList>
    </citation>
    <scope>NUCLEOTIDE SEQUENCE</scope>
    <source>
        <strain evidence="2">HGM_15179</strain>
        <tissue evidence="2">Muscle</tissue>
    </source>
</reference>
<evidence type="ECO:0008006" key="4">
    <source>
        <dbReference type="Google" id="ProtNLM"/>
    </source>
</evidence>
<evidence type="ECO:0000256" key="1">
    <source>
        <dbReference type="SAM" id="MobiDB-lite"/>
    </source>
</evidence>
<accession>A0A8K1GGM3</accession>
<comment type="caution">
    <text evidence="2">The sequence shown here is derived from an EMBL/GenBank/DDBJ whole genome shotgun (WGS) entry which is preliminary data.</text>
</comment>
<proteinExistence type="predicted"/>
<dbReference type="PANTHER" id="PTHR47170">
    <property type="entry name" value="MALONYL-COA ACP TRANSACYLASE, ACP-BINDING"/>
    <property type="match status" value="1"/>
</dbReference>
<dbReference type="InterPro" id="IPR001227">
    <property type="entry name" value="Ac_transferase_dom_sf"/>
</dbReference>
<protein>
    <recommendedName>
        <fullName evidence="4">Malonyl-CoA:ACP transacylase (MAT) domain-containing protein</fullName>
    </recommendedName>
</protein>
<dbReference type="GO" id="GO:0016740">
    <property type="term" value="F:transferase activity"/>
    <property type="evidence" value="ECO:0007669"/>
    <property type="project" value="InterPro"/>
</dbReference>
<dbReference type="OrthoDB" id="541883at2759"/>
<feature type="region of interest" description="Disordered" evidence="1">
    <location>
        <begin position="49"/>
        <end position="71"/>
    </location>
</feature>
<gene>
    <name evidence="2" type="ORF">HGM15179_009256</name>
</gene>
<dbReference type="PANTHER" id="PTHR47170:SF2">
    <property type="entry name" value="MALONYL-COA:ACP TRANSACYLASE (MAT) DOMAIN-CONTAINING PROTEIN"/>
    <property type="match status" value="1"/>
</dbReference>
<feature type="compositionally biased region" description="Acidic residues" evidence="1">
    <location>
        <begin position="51"/>
        <end position="64"/>
    </location>
</feature>
<name>A0A8K1GGM3_9PASS</name>